<protein>
    <submittedName>
        <fullName evidence="2">Uncharacterized protein</fullName>
    </submittedName>
</protein>
<name>A0A6A6TGF5_9PLEO</name>
<dbReference type="AlphaFoldDB" id="A0A6A6TGF5"/>
<dbReference type="Proteomes" id="UP000799324">
    <property type="component" value="Unassembled WGS sequence"/>
</dbReference>
<sequence>MRLSASHAQLRSTGSTTTPWLFVCSPKFVGSSRRRFIKHCLGSAESAHSPLPVFSLQQPPATATSSCKLLRVVWFMSSRGTAVYHATRPFGMEYGYYSLSGGPTACAFVAQERPVEHCPPRHLRICDSALVSTNNEYRSNMALNNIQLRSFYFNICESQLHDEGESTHSMLERQAWLGGGNSSAQENTVESRALQSSRQTHGRRIRNLRSI</sequence>
<evidence type="ECO:0000256" key="1">
    <source>
        <dbReference type="SAM" id="MobiDB-lite"/>
    </source>
</evidence>
<reference evidence="2" key="1">
    <citation type="journal article" date="2020" name="Stud. Mycol.">
        <title>101 Dothideomycetes genomes: a test case for predicting lifestyles and emergence of pathogens.</title>
        <authorList>
            <person name="Haridas S."/>
            <person name="Albert R."/>
            <person name="Binder M."/>
            <person name="Bloem J."/>
            <person name="Labutti K."/>
            <person name="Salamov A."/>
            <person name="Andreopoulos B."/>
            <person name="Baker S."/>
            <person name="Barry K."/>
            <person name="Bills G."/>
            <person name="Bluhm B."/>
            <person name="Cannon C."/>
            <person name="Castanera R."/>
            <person name="Culley D."/>
            <person name="Daum C."/>
            <person name="Ezra D."/>
            <person name="Gonzalez J."/>
            <person name="Henrissat B."/>
            <person name="Kuo A."/>
            <person name="Liang C."/>
            <person name="Lipzen A."/>
            <person name="Lutzoni F."/>
            <person name="Magnuson J."/>
            <person name="Mondo S."/>
            <person name="Nolan M."/>
            <person name="Ohm R."/>
            <person name="Pangilinan J."/>
            <person name="Park H.-J."/>
            <person name="Ramirez L."/>
            <person name="Alfaro M."/>
            <person name="Sun H."/>
            <person name="Tritt A."/>
            <person name="Yoshinaga Y."/>
            <person name="Zwiers L.-H."/>
            <person name="Turgeon B."/>
            <person name="Goodwin S."/>
            <person name="Spatafora J."/>
            <person name="Crous P."/>
            <person name="Grigoriev I."/>
        </authorList>
    </citation>
    <scope>NUCLEOTIDE SEQUENCE</scope>
    <source>
        <strain evidence="2">CBS 122681</strain>
    </source>
</reference>
<proteinExistence type="predicted"/>
<feature type="compositionally biased region" description="Basic residues" evidence="1">
    <location>
        <begin position="200"/>
        <end position="211"/>
    </location>
</feature>
<accession>A0A6A6TGF5</accession>
<feature type="region of interest" description="Disordered" evidence="1">
    <location>
        <begin position="180"/>
        <end position="211"/>
    </location>
</feature>
<feature type="compositionally biased region" description="Polar residues" evidence="1">
    <location>
        <begin position="182"/>
        <end position="199"/>
    </location>
</feature>
<dbReference type="EMBL" id="MU004316">
    <property type="protein sequence ID" value="KAF2658317.1"/>
    <property type="molecule type" value="Genomic_DNA"/>
</dbReference>
<gene>
    <name evidence="2" type="ORF">K491DRAFT_276193</name>
</gene>
<organism evidence="2 3">
    <name type="scientific">Lophiostoma macrostomum CBS 122681</name>
    <dbReference type="NCBI Taxonomy" id="1314788"/>
    <lineage>
        <taxon>Eukaryota</taxon>
        <taxon>Fungi</taxon>
        <taxon>Dikarya</taxon>
        <taxon>Ascomycota</taxon>
        <taxon>Pezizomycotina</taxon>
        <taxon>Dothideomycetes</taxon>
        <taxon>Pleosporomycetidae</taxon>
        <taxon>Pleosporales</taxon>
        <taxon>Lophiostomataceae</taxon>
        <taxon>Lophiostoma</taxon>
    </lineage>
</organism>
<evidence type="ECO:0000313" key="3">
    <source>
        <dbReference type="Proteomes" id="UP000799324"/>
    </source>
</evidence>
<keyword evidence="3" id="KW-1185">Reference proteome</keyword>
<evidence type="ECO:0000313" key="2">
    <source>
        <dbReference type="EMBL" id="KAF2658317.1"/>
    </source>
</evidence>